<proteinExistence type="predicted"/>
<evidence type="ECO:0000313" key="3">
    <source>
        <dbReference type="Proteomes" id="UP000066014"/>
    </source>
</evidence>
<dbReference type="SUPFAM" id="SSF56954">
    <property type="entry name" value="Outer membrane efflux proteins (OEP)"/>
    <property type="match status" value="1"/>
</dbReference>
<dbReference type="EMBL" id="AP014569">
    <property type="protein sequence ID" value="BAO83620.1"/>
    <property type="molecule type" value="Genomic_DNA"/>
</dbReference>
<name>A0A060NQH5_9BURK</name>
<gene>
    <name evidence="2" type="ORF">SMCB_1392</name>
</gene>
<keyword evidence="1" id="KW-0175">Coiled coil</keyword>
<organism evidence="2 3">
    <name type="scientific">Serpentinimonas maccroryi</name>
    <dbReference type="NCBI Taxonomy" id="1458426"/>
    <lineage>
        <taxon>Bacteria</taxon>
        <taxon>Pseudomonadati</taxon>
        <taxon>Pseudomonadota</taxon>
        <taxon>Betaproteobacteria</taxon>
        <taxon>Burkholderiales</taxon>
        <taxon>Comamonadaceae</taxon>
        <taxon>Serpentinimonas</taxon>
    </lineage>
</organism>
<evidence type="ECO:0000256" key="1">
    <source>
        <dbReference type="SAM" id="Coils"/>
    </source>
</evidence>
<protein>
    <submittedName>
        <fullName evidence="2">Outer membrane protein</fullName>
    </submittedName>
</protein>
<dbReference type="AlphaFoldDB" id="A0A060NQH5"/>
<evidence type="ECO:0000313" key="2">
    <source>
        <dbReference type="EMBL" id="BAO83620.1"/>
    </source>
</evidence>
<dbReference type="Proteomes" id="UP000066014">
    <property type="component" value="Chromosome"/>
</dbReference>
<sequence>MVSNPGAAGAAQESSWSQALDAAWARSADSAAAAAAAQLAQAEQVAAQAWLPGAPVFEAGWRTDQLNRNTGARETELALALPLWLPGQRQASVQQAAAAAAVAQASASAQRLQLAQTLLEAAAAVQQQRLALEWQTSEVQTLRLLAADVQRLLAAGERARTDSLAAQAELLHAQALLQQTRSELQRAELHWHSLTGLSGVAPIAALGAPCEPTAAAHTHTSAVAAAADVGAVSRLGASCAPPAALAQHPLLLEADARSQWAQRQLTLIERSRRDAPELQARWVQQTEARGAASAQSVGLTLRLPLHSAAQHHPRLVVAQGAYAHAQALQQQLERQLQTQWAQQQAALTGLQAQIAHQAQRAEQLRERAALIEQSFRSSETALADWLRTRAGAAQAAAELQALRLQQQIAQARLQLTLGILP</sequence>
<dbReference type="HOGENOM" id="CLU_045519_0_0_4"/>
<dbReference type="RefSeq" id="WP_171820289.1">
    <property type="nucleotide sequence ID" value="NZ_AP014569.1"/>
</dbReference>
<dbReference type="STRING" id="1458426.SMCB_1392"/>
<feature type="coiled-coil region" evidence="1">
    <location>
        <begin position="347"/>
        <end position="414"/>
    </location>
</feature>
<keyword evidence="3" id="KW-1185">Reference proteome</keyword>
<dbReference type="KEGG" id="cbab:SMCB_1392"/>
<dbReference type="GO" id="GO:0015562">
    <property type="term" value="F:efflux transmembrane transporter activity"/>
    <property type="evidence" value="ECO:0007669"/>
    <property type="project" value="InterPro"/>
</dbReference>
<accession>A0A060NQH5</accession>
<reference evidence="2 3" key="1">
    <citation type="journal article" date="2014" name="Nat. Commun.">
        <title>Physiological and genomic features of highly alkaliphilic hydrogen-utilizing Betaproteobacteria from a continental serpentinizing site.</title>
        <authorList>
            <person name="Suzuki S."/>
            <person name="Kuenen J.G."/>
            <person name="Schipper K."/>
            <person name="van der Velde S."/>
            <person name="Ishii S."/>
            <person name="Wu A."/>
            <person name="Sorokin D.Y."/>
            <person name="Tenney A."/>
            <person name="Meng X.Y."/>
            <person name="Morrill P.L."/>
            <person name="Kamagata Y."/>
            <person name="Muyzer G."/>
            <person name="Nealson K.H."/>
        </authorList>
    </citation>
    <scope>NUCLEOTIDE SEQUENCE [LARGE SCALE GENOMIC DNA]</scope>
    <source>
        <strain evidence="2 3">B1</strain>
    </source>
</reference>
<dbReference type="Gene3D" id="1.20.1600.10">
    <property type="entry name" value="Outer membrane efflux proteins (OEP)"/>
    <property type="match status" value="1"/>
</dbReference>